<protein>
    <submittedName>
        <fullName evidence="2">Uncharacterized protein</fullName>
    </submittedName>
</protein>
<dbReference type="Proteomes" id="UP000638188">
    <property type="component" value="Unassembled WGS sequence"/>
</dbReference>
<feature type="transmembrane region" description="Helical" evidence="1">
    <location>
        <begin position="28"/>
        <end position="51"/>
    </location>
</feature>
<evidence type="ECO:0000313" key="3">
    <source>
        <dbReference type="Proteomes" id="UP000638188"/>
    </source>
</evidence>
<dbReference type="EMBL" id="BMFF01000007">
    <property type="protein sequence ID" value="GGD09388.1"/>
    <property type="molecule type" value="Genomic_DNA"/>
</dbReference>
<reference evidence="3" key="1">
    <citation type="journal article" date="2019" name="Int. J. Syst. Evol. Microbiol.">
        <title>The Global Catalogue of Microorganisms (GCM) 10K type strain sequencing project: providing services to taxonomists for standard genome sequencing and annotation.</title>
        <authorList>
            <consortium name="The Broad Institute Genomics Platform"/>
            <consortium name="The Broad Institute Genome Sequencing Center for Infectious Disease"/>
            <person name="Wu L."/>
            <person name="Ma J."/>
        </authorList>
    </citation>
    <scope>NUCLEOTIDE SEQUENCE [LARGE SCALE GENOMIC DNA]</scope>
    <source>
        <strain evidence="3">CGMCC 1.12482</strain>
    </source>
</reference>
<accession>A0ABQ1Q0G4</accession>
<organism evidence="2 3">
    <name type="scientific">Halopseudomonas salina</name>
    <dbReference type="NCBI Taxonomy" id="1323744"/>
    <lineage>
        <taxon>Bacteria</taxon>
        <taxon>Pseudomonadati</taxon>
        <taxon>Pseudomonadota</taxon>
        <taxon>Gammaproteobacteria</taxon>
        <taxon>Pseudomonadales</taxon>
        <taxon>Pseudomonadaceae</taxon>
        <taxon>Halopseudomonas</taxon>
    </lineage>
</organism>
<comment type="caution">
    <text evidence="2">The sequence shown here is derived from an EMBL/GenBank/DDBJ whole genome shotgun (WGS) entry which is preliminary data.</text>
</comment>
<evidence type="ECO:0000313" key="2">
    <source>
        <dbReference type="EMBL" id="GGD09388.1"/>
    </source>
</evidence>
<keyword evidence="3" id="KW-1185">Reference proteome</keyword>
<keyword evidence="1" id="KW-1133">Transmembrane helix</keyword>
<keyword evidence="1" id="KW-0812">Transmembrane</keyword>
<name>A0ABQ1Q0G4_9GAMM</name>
<evidence type="ECO:0000256" key="1">
    <source>
        <dbReference type="SAM" id="Phobius"/>
    </source>
</evidence>
<keyword evidence="1" id="KW-0472">Membrane</keyword>
<gene>
    <name evidence="2" type="ORF">GCM10007418_30550</name>
</gene>
<sequence length="152" mass="17451">MGLCAIADAAVIAWNQNALWGFRSEQTAFWLGMILFAIALFGADALLWIYARFYTHDGSGFNRREGTLTAAHDKASKRPERRWRDTDVKGWRRNEARALREKLAAYPWQQQPCILKARIDPNLSVEAYYRQQEADGIHATPKGDDFDNVHRP</sequence>
<proteinExistence type="predicted"/>